<dbReference type="GO" id="GO:0008803">
    <property type="term" value="F:bis(5'-nucleosyl)-tetraphosphatase (symmetrical) activity"/>
    <property type="evidence" value="ECO:0007669"/>
    <property type="project" value="TreeGrafter"/>
</dbReference>
<dbReference type="RefSeq" id="WP_118325362.1">
    <property type="nucleotide sequence ID" value="NZ_CAUHCP010000001.1"/>
</dbReference>
<dbReference type="GO" id="GO:0016791">
    <property type="term" value="F:phosphatase activity"/>
    <property type="evidence" value="ECO:0007669"/>
    <property type="project" value="TreeGrafter"/>
</dbReference>
<dbReference type="InterPro" id="IPR050126">
    <property type="entry name" value="Ap4A_hydrolase"/>
</dbReference>
<sequence length="223" mass="25512">MKIYAMSDIHGCIHSFLEALQLVDLSGDNQLVLCGDYIHGGQDDYLVLDLIKDLEMKHGSDKVIVLAGNHEDMACDGRWPIGASRYSRFSLNHDNDDKYILWMQRLRRYYVVNNTIFVHAGVDEEAGDWWEWGTDDFTFTEKYPAETGKFYMNIVAGHVGTAEISGDPHYHGIYFDGESHYYIDGTVLESGMIPVIQLDTETDKFYRMTETGRKPVLSYDAEN</sequence>
<dbReference type="Gene3D" id="3.60.21.10">
    <property type="match status" value="1"/>
</dbReference>
<evidence type="ECO:0000313" key="3">
    <source>
        <dbReference type="Proteomes" id="UP000265489"/>
    </source>
</evidence>
<dbReference type="EMBL" id="QRYQ01000014">
    <property type="protein sequence ID" value="RGU90937.1"/>
    <property type="molecule type" value="Genomic_DNA"/>
</dbReference>
<gene>
    <name evidence="2" type="ORF">DWW32_07795</name>
</gene>
<dbReference type="InterPro" id="IPR004843">
    <property type="entry name" value="Calcineurin-like_PHP"/>
</dbReference>
<name>A0A395W8C4_9FIRM</name>
<evidence type="ECO:0000313" key="2">
    <source>
        <dbReference type="EMBL" id="RGU90937.1"/>
    </source>
</evidence>
<dbReference type="SUPFAM" id="SSF56300">
    <property type="entry name" value="Metallo-dependent phosphatases"/>
    <property type="match status" value="1"/>
</dbReference>
<comment type="caution">
    <text evidence="2">The sequence shown here is derived from an EMBL/GenBank/DDBJ whole genome shotgun (WGS) entry which is preliminary data.</text>
</comment>
<dbReference type="Proteomes" id="UP000265489">
    <property type="component" value="Unassembled WGS sequence"/>
</dbReference>
<proteinExistence type="predicted"/>
<evidence type="ECO:0000259" key="1">
    <source>
        <dbReference type="Pfam" id="PF00149"/>
    </source>
</evidence>
<dbReference type="GO" id="GO:0005737">
    <property type="term" value="C:cytoplasm"/>
    <property type="evidence" value="ECO:0007669"/>
    <property type="project" value="TreeGrafter"/>
</dbReference>
<reference evidence="2 3" key="1">
    <citation type="submission" date="2018-08" db="EMBL/GenBank/DDBJ databases">
        <title>A genome reference for cultivated species of the human gut microbiota.</title>
        <authorList>
            <person name="Zou Y."/>
            <person name="Xue W."/>
            <person name="Luo G."/>
        </authorList>
    </citation>
    <scope>NUCLEOTIDE SEQUENCE [LARGE SCALE GENOMIC DNA]</scope>
    <source>
        <strain evidence="2 3">AF15-20</strain>
    </source>
</reference>
<accession>A0A395W8C4</accession>
<dbReference type="Pfam" id="PF00149">
    <property type="entry name" value="Metallophos"/>
    <property type="match status" value="1"/>
</dbReference>
<dbReference type="AlphaFoldDB" id="A0A395W8C4"/>
<protein>
    <submittedName>
        <fullName evidence="2">Serine/threonine protein phosphatase</fullName>
    </submittedName>
</protein>
<dbReference type="PANTHER" id="PTHR42850:SF4">
    <property type="entry name" value="ZINC-DEPENDENT ENDOPOLYPHOSPHATASE"/>
    <property type="match status" value="1"/>
</dbReference>
<organism evidence="2 3">
    <name type="scientific">Holdemanella biformis</name>
    <dbReference type="NCBI Taxonomy" id="1735"/>
    <lineage>
        <taxon>Bacteria</taxon>
        <taxon>Bacillati</taxon>
        <taxon>Bacillota</taxon>
        <taxon>Erysipelotrichia</taxon>
        <taxon>Erysipelotrichales</taxon>
        <taxon>Erysipelotrichaceae</taxon>
        <taxon>Holdemanella</taxon>
    </lineage>
</organism>
<dbReference type="GeneID" id="66579794"/>
<dbReference type="InterPro" id="IPR029052">
    <property type="entry name" value="Metallo-depent_PP-like"/>
</dbReference>
<dbReference type="GO" id="GO:0110154">
    <property type="term" value="P:RNA decapping"/>
    <property type="evidence" value="ECO:0007669"/>
    <property type="project" value="TreeGrafter"/>
</dbReference>
<feature type="domain" description="Calcineurin-like phosphoesterase" evidence="1">
    <location>
        <begin position="1"/>
        <end position="171"/>
    </location>
</feature>
<dbReference type="PANTHER" id="PTHR42850">
    <property type="entry name" value="METALLOPHOSPHOESTERASE"/>
    <property type="match status" value="1"/>
</dbReference>